<dbReference type="SMART" id="SM00866">
    <property type="entry name" value="UTRA"/>
    <property type="match status" value="1"/>
</dbReference>
<organism evidence="5 6">
    <name type="scientific">Fusobacterium mortiferum</name>
    <dbReference type="NCBI Taxonomy" id="850"/>
    <lineage>
        <taxon>Bacteria</taxon>
        <taxon>Fusobacteriati</taxon>
        <taxon>Fusobacteriota</taxon>
        <taxon>Fusobacteriia</taxon>
        <taxon>Fusobacteriales</taxon>
        <taxon>Fusobacteriaceae</taxon>
        <taxon>Fusobacterium</taxon>
    </lineage>
</organism>
<evidence type="ECO:0000313" key="5">
    <source>
        <dbReference type="EMBL" id="RHF73941.1"/>
    </source>
</evidence>
<keyword evidence="3" id="KW-0804">Transcription</keyword>
<dbReference type="InterPro" id="IPR050679">
    <property type="entry name" value="Bact_HTH_transcr_reg"/>
</dbReference>
<dbReference type="CDD" id="cd07377">
    <property type="entry name" value="WHTH_GntR"/>
    <property type="match status" value="1"/>
</dbReference>
<protein>
    <submittedName>
        <fullName evidence="5">GntR family transcriptional regulator</fullName>
    </submittedName>
</protein>
<dbReference type="EMBL" id="QRHL01000003">
    <property type="protein sequence ID" value="RHF73941.1"/>
    <property type="molecule type" value="Genomic_DNA"/>
</dbReference>
<dbReference type="Gene3D" id="3.40.1410.10">
    <property type="entry name" value="Chorismate lyase-like"/>
    <property type="match status" value="1"/>
</dbReference>
<dbReference type="InterPro" id="IPR011663">
    <property type="entry name" value="UTRA"/>
</dbReference>
<dbReference type="PANTHER" id="PTHR44846">
    <property type="entry name" value="MANNOSYL-D-GLYCERATE TRANSPORT/METABOLISM SYSTEM REPRESSOR MNGR-RELATED"/>
    <property type="match status" value="1"/>
</dbReference>
<dbReference type="InterPro" id="IPR028978">
    <property type="entry name" value="Chorismate_lyase_/UTRA_dom_sf"/>
</dbReference>
<dbReference type="Proteomes" id="UP000284676">
    <property type="component" value="Unassembled WGS sequence"/>
</dbReference>
<dbReference type="InterPro" id="IPR036388">
    <property type="entry name" value="WH-like_DNA-bd_sf"/>
</dbReference>
<dbReference type="Pfam" id="PF00392">
    <property type="entry name" value="GntR"/>
    <property type="match status" value="1"/>
</dbReference>
<evidence type="ECO:0000256" key="1">
    <source>
        <dbReference type="ARBA" id="ARBA00023015"/>
    </source>
</evidence>
<dbReference type="PANTHER" id="PTHR44846:SF1">
    <property type="entry name" value="MANNOSYL-D-GLYCERATE TRANSPORT_METABOLISM SYSTEM REPRESSOR MNGR-RELATED"/>
    <property type="match status" value="1"/>
</dbReference>
<dbReference type="PRINTS" id="PR00035">
    <property type="entry name" value="HTHGNTR"/>
</dbReference>
<sequence length="246" mass="28908">MLLGKERIPLYYQLAEIIIGEIESKGLHENDRLPAEREYCEKYKLSRSTVRQAIDYLEKKGYIYKIQGSGTFVSSQRLKQKLLKFYSFTEEMKKQGKVPESKILSFKEVEASEKISKELNIEKGDKVFELIRLRLADGEEIMYEKTYLPVKKFPNLSKKDLLISPLYDILQSRYKMIFTKAIERFSLEISDKKVADVLSIVEGTPVIKLQRWTYTGIEIIEYTISSVRGDRFEFEVELEEEQNNRL</sequence>
<keyword evidence="2" id="KW-0238">DNA-binding</keyword>
<evidence type="ECO:0000256" key="2">
    <source>
        <dbReference type="ARBA" id="ARBA00023125"/>
    </source>
</evidence>
<dbReference type="AlphaFoldDB" id="A0A414PZJ2"/>
<evidence type="ECO:0000256" key="3">
    <source>
        <dbReference type="ARBA" id="ARBA00023163"/>
    </source>
</evidence>
<dbReference type="Pfam" id="PF07702">
    <property type="entry name" value="UTRA"/>
    <property type="match status" value="1"/>
</dbReference>
<evidence type="ECO:0000259" key="4">
    <source>
        <dbReference type="PROSITE" id="PS50949"/>
    </source>
</evidence>
<dbReference type="InterPro" id="IPR036390">
    <property type="entry name" value="WH_DNA-bd_sf"/>
</dbReference>
<dbReference type="SUPFAM" id="SSF46785">
    <property type="entry name" value="Winged helix' DNA-binding domain"/>
    <property type="match status" value="1"/>
</dbReference>
<dbReference type="GeneID" id="62762811"/>
<accession>A0A414PZJ2</accession>
<dbReference type="SUPFAM" id="SSF64288">
    <property type="entry name" value="Chorismate lyase-like"/>
    <property type="match status" value="1"/>
</dbReference>
<comment type="caution">
    <text evidence="5">The sequence shown here is derived from an EMBL/GenBank/DDBJ whole genome shotgun (WGS) entry which is preliminary data.</text>
</comment>
<dbReference type="GO" id="GO:0003700">
    <property type="term" value="F:DNA-binding transcription factor activity"/>
    <property type="evidence" value="ECO:0007669"/>
    <property type="project" value="InterPro"/>
</dbReference>
<feature type="domain" description="HTH gntR-type" evidence="4">
    <location>
        <begin position="8"/>
        <end position="76"/>
    </location>
</feature>
<dbReference type="PROSITE" id="PS50949">
    <property type="entry name" value="HTH_GNTR"/>
    <property type="match status" value="1"/>
</dbReference>
<dbReference type="InterPro" id="IPR000524">
    <property type="entry name" value="Tscrpt_reg_HTH_GntR"/>
</dbReference>
<dbReference type="GO" id="GO:0045892">
    <property type="term" value="P:negative regulation of DNA-templated transcription"/>
    <property type="evidence" value="ECO:0007669"/>
    <property type="project" value="TreeGrafter"/>
</dbReference>
<name>A0A414PZJ2_FUSMR</name>
<gene>
    <name evidence="5" type="ORF">DW663_03905</name>
</gene>
<dbReference type="GO" id="GO:0003677">
    <property type="term" value="F:DNA binding"/>
    <property type="evidence" value="ECO:0007669"/>
    <property type="project" value="UniProtKB-KW"/>
</dbReference>
<dbReference type="Gene3D" id="1.10.10.10">
    <property type="entry name" value="Winged helix-like DNA-binding domain superfamily/Winged helix DNA-binding domain"/>
    <property type="match status" value="1"/>
</dbReference>
<dbReference type="SMART" id="SM00345">
    <property type="entry name" value="HTH_GNTR"/>
    <property type="match status" value="1"/>
</dbReference>
<reference evidence="5 6" key="1">
    <citation type="submission" date="2018-08" db="EMBL/GenBank/DDBJ databases">
        <title>A genome reference for cultivated species of the human gut microbiota.</title>
        <authorList>
            <person name="Zou Y."/>
            <person name="Xue W."/>
            <person name="Luo G."/>
        </authorList>
    </citation>
    <scope>NUCLEOTIDE SEQUENCE [LARGE SCALE GENOMIC DNA]</scope>
    <source>
        <strain evidence="5 6">AM25-1</strain>
    </source>
</reference>
<keyword evidence="1" id="KW-0805">Transcription regulation</keyword>
<dbReference type="RefSeq" id="WP_005883610.1">
    <property type="nucleotide sequence ID" value="NZ_CABMMQ010000001.1"/>
</dbReference>
<evidence type="ECO:0000313" key="6">
    <source>
        <dbReference type="Proteomes" id="UP000284676"/>
    </source>
</evidence>
<proteinExistence type="predicted"/>